<evidence type="ECO:0000256" key="2">
    <source>
        <dbReference type="ARBA" id="ARBA00008601"/>
    </source>
</evidence>
<dbReference type="PROSITE" id="PS00383">
    <property type="entry name" value="TYR_PHOSPHATASE_1"/>
    <property type="match status" value="1"/>
</dbReference>
<dbReference type="PANTHER" id="PTHR10367">
    <property type="entry name" value="MRNA-CAPPING ENZYME"/>
    <property type="match status" value="1"/>
</dbReference>
<keyword evidence="10" id="KW-1185">Reference proteome</keyword>
<evidence type="ECO:0000256" key="6">
    <source>
        <dbReference type="ARBA" id="ARBA00023242"/>
    </source>
</evidence>
<dbReference type="InterPro" id="IPR000387">
    <property type="entry name" value="Tyr_Pase_dom"/>
</dbReference>
<dbReference type="GO" id="GO:0003723">
    <property type="term" value="F:RNA binding"/>
    <property type="evidence" value="ECO:0007669"/>
    <property type="project" value="UniProtKB-KW"/>
</dbReference>
<name>A0A1I7V173_9PELO</name>
<dbReference type="GO" id="GO:0005634">
    <property type="term" value="C:nucleus"/>
    <property type="evidence" value="ECO:0007669"/>
    <property type="project" value="UniProtKB-SubCell"/>
</dbReference>
<proteinExistence type="inferred from homology"/>
<dbReference type="AlphaFoldDB" id="A0A1I7V173"/>
<dbReference type="InterPro" id="IPR003595">
    <property type="entry name" value="Tyr_Pase_cat"/>
</dbReference>
<evidence type="ECO:0000256" key="4">
    <source>
        <dbReference type="ARBA" id="ARBA00022884"/>
    </source>
</evidence>
<evidence type="ECO:0000256" key="3">
    <source>
        <dbReference type="ARBA" id="ARBA00022801"/>
    </source>
</evidence>
<feature type="domain" description="Tyrosine specific protein phosphatases" evidence="9">
    <location>
        <begin position="124"/>
        <end position="193"/>
    </location>
</feature>
<comment type="subcellular location">
    <subcellularLocation>
        <location evidence="1">Nucleus</location>
    </subcellularLocation>
</comment>
<dbReference type="Gene3D" id="3.90.190.10">
    <property type="entry name" value="Protein tyrosine phosphatase superfamily"/>
    <property type="match status" value="1"/>
</dbReference>
<evidence type="ECO:0000313" key="10">
    <source>
        <dbReference type="Proteomes" id="UP000095282"/>
    </source>
</evidence>
<dbReference type="GO" id="GO:0004721">
    <property type="term" value="F:phosphoprotein phosphatase activity"/>
    <property type="evidence" value="ECO:0007669"/>
    <property type="project" value="UniProtKB-KW"/>
</dbReference>
<dbReference type="GO" id="GO:0004651">
    <property type="term" value="F:polynucleotide 5'-phosphatase activity"/>
    <property type="evidence" value="ECO:0007669"/>
    <property type="project" value="TreeGrafter"/>
</dbReference>
<sequence>MSRNYYNHYRPPRQHDRLPGKRFPDRWQIYDNVGRDIEGTRFVPFKTPLDASFFDGKNMPEELQFSVKSLMTMAEQAKKQIGLVVDLTNTDRYYRKTEWADHGVQYLKLNCPGHEVNEREDLVEDFIKSVREFIENPENEGKLVGVHCTHGLNRTGYLICRYMIDVDGYTAADAISMFEYYRGHPMEREHYKISLYEAEQRRLRAGQEDGEERPNAEEENGDVEKKT</sequence>
<feature type="region of interest" description="Disordered" evidence="7">
    <location>
        <begin position="202"/>
        <end position="227"/>
    </location>
</feature>
<evidence type="ECO:0000313" key="11">
    <source>
        <dbReference type="WBParaSite" id="Csp11.Scaffold630.g21385.t2"/>
    </source>
</evidence>
<dbReference type="InterPro" id="IPR020422">
    <property type="entry name" value="TYR_PHOSPHATASE_DUAL_dom"/>
</dbReference>
<dbReference type="PROSITE" id="PS50056">
    <property type="entry name" value="TYR_PHOSPHATASE_2"/>
    <property type="match status" value="1"/>
</dbReference>
<protein>
    <submittedName>
        <fullName evidence="11">TYR_PHOSPHATASE_2 domain-containing protein</fullName>
    </submittedName>
</protein>
<feature type="domain" description="Tyrosine-protein phosphatase" evidence="8">
    <location>
        <begin position="45"/>
        <end position="204"/>
    </location>
</feature>
<keyword evidence="4" id="KW-0694">RNA-binding</keyword>
<dbReference type="SUPFAM" id="SSF52799">
    <property type="entry name" value="(Phosphotyrosine protein) phosphatases II"/>
    <property type="match status" value="1"/>
</dbReference>
<evidence type="ECO:0000256" key="1">
    <source>
        <dbReference type="ARBA" id="ARBA00004123"/>
    </source>
</evidence>
<dbReference type="InterPro" id="IPR016130">
    <property type="entry name" value="Tyr_Pase_AS"/>
</dbReference>
<dbReference type="STRING" id="1561998.A0A1I7V173"/>
<evidence type="ECO:0000259" key="8">
    <source>
        <dbReference type="PROSITE" id="PS50054"/>
    </source>
</evidence>
<organism evidence="10 11">
    <name type="scientific">Caenorhabditis tropicalis</name>
    <dbReference type="NCBI Taxonomy" id="1561998"/>
    <lineage>
        <taxon>Eukaryota</taxon>
        <taxon>Metazoa</taxon>
        <taxon>Ecdysozoa</taxon>
        <taxon>Nematoda</taxon>
        <taxon>Chromadorea</taxon>
        <taxon>Rhabditida</taxon>
        <taxon>Rhabditina</taxon>
        <taxon>Rhabditomorpha</taxon>
        <taxon>Rhabditoidea</taxon>
        <taxon>Rhabditidae</taxon>
        <taxon>Peloderinae</taxon>
        <taxon>Caenorhabditis</taxon>
    </lineage>
</organism>
<dbReference type="SMART" id="SM00195">
    <property type="entry name" value="DSPc"/>
    <property type="match status" value="1"/>
</dbReference>
<dbReference type="InterPro" id="IPR000340">
    <property type="entry name" value="Dual-sp_phosphatase_cat-dom"/>
</dbReference>
<keyword evidence="5" id="KW-0904">Protein phosphatase</keyword>
<keyword evidence="3" id="KW-0378">Hydrolase</keyword>
<evidence type="ECO:0000256" key="7">
    <source>
        <dbReference type="SAM" id="MobiDB-lite"/>
    </source>
</evidence>
<dbReference type="InterPro" id="IPR051029">
    <property type="entry name" value="mRNA_Capping_Enz/RNA_Phosphat"/>
</dbReference>
<dbReference type="Pfam" id="PF00782">
    <property type="entry name" value="DSPc"/>
    <property type="match status" value="1"/>
</dbReference>
<reference evidence="11" key="1">
    <citation type="submission" date="2016-11" db="UniProtKB">
        <authorList>
            <consortium name="WormBaseParasite"/>
        </authorList>
    </citation>
    <scope>IDENTIFICATION</scope>
</reference>
<accession>A0A1I7V173</accession>
<dbReference type="FunFam" id="3.90.190.10:FF:000064">
    <property type="entry name" value="RNA/RNP complex-1-interacting phosphatase homolog"/>
    <property type="match status" value="1"/>
</dbReference>
<dbReference type="InterPro" id="IPR029021">
    <property type="entry name" value="Prot-tyrosine_phosphatase-like"/>
</dbReference>
<evidence type="ECO:0000256" key="5">
    <source>
        <dbReference type="ARBA" id="ARBA00022912"/>
    </source>
</evidence>
<dbReference type="Proteomes" id="UP000095282">
    <property type="component" value="Unplaced"/>
</dbReference>
<dbReference type="PANTHER" id="PTHR10367:SF9">
    <property type="entry name" value="DUAL-SPECIFICITY PHOSPHATASE 11 (RNA_RNP COMPLEX 1-INTERACTING)"/>
    <property type="match status" value="1"/>
</dbReference>
<comment type="similarity">
    <text evidence="2">Belongs to the protein-tyrosine phosphatase family. Non-receptor class dual specificity subfamily.</text>
</comment>
<dbReference type="SMART" id="SM00404">
    <property type="entry name" value="PTPc_motif"/>
    <property type="match status" value="1"/>
</dbReference>
<keyword evidence="6" id="KW-0539">Nucleus</keyword>
<feature type="region of interest" description="Disordered" evidence="7">
    <location>
        <begin position="1"/>
        <end position="20"/>
    </location>
</feature>
<dbReference type="PROSITE" id="PS50054">
    <property type="entry name" value="TYR_PHOSPHATASE_DUAL"/>
    <property type="match status" value="1"/>
</dbReference>
<dbReference type="eggNOG" id="KOG2386">
    <property type="taxonomic scope" value="Eukaryota"/>
</dbReference>
<evidence type="ECO:0000259" key="9">
    <source>
        <dbReference type="PROSITE" id="PS50056"/>
    </source>
</evidence>
<dbReference type="WBParaSite" id="Csp11.Scaffold630.g21385.t2">
    <property type="protein sequence ID" value="Csp11.Scaffold630.g21385.t2"/>
    <property type="gene ID" value="Csp11.Scaffold630.g21385"/>
</dbReference>